<dbReference type="EMBL" id="AEIG01000011">
    <property type="protein sequence ID" value="EGG30578.1"/>
    <property type="molecule type" value="Genomic_DNA"/>
</dbReference>
<dbReference type="Pfam" id="PF07470">
    <property type="entry name" value="Glyco_hydro_88"/>
    <property type="match status" value="1"/>
</dbReference>
<sequence length="803" mass="89957">MKIKACLFGVCVALLVGCQSDQATHLGTLPLATLTVVNPSAFDRSDEAIVINGAQLGLEDGQAITVKDQDKVLESQWIDRDSNGSLESLIVLAQLKAGAEHSLQVFGAAPTATPARVSAEVSVKEGGQWQGQKYVGGEFKPVEALVTPPQYTDHSEYIRYEGPGIESELVGYRLYLDWRNGLDVFGKTQPKLVLDQVGLDGYQSYHEPADWGMDVLKVGQSAGLGGFGAWQNNEVERLSKVSSRGVKVNAGGPVYAQLDLQYEQWDTGTSVTDLEAQLSMIAGSRWVEARVKSDPHLRELAVTIPKHPNGKVFFGNTDITGHAWSYLATFGPQAVSGEPLGHAVFFKRRQFREFSEDEHNNVVVMKSNAGDFRYFFGATWGGESQSNWTEQSFLEAIERQVKRLTMLPRVEIDSAYSQQQKKALGQSSVAFSTQAAESEIRRHDQELAFGAYDSMRLREANWEYTMGLLTQAIYEHGAHISDPELQQWAQGIVDSYITEEGDIRTYRLEEFNIDRINSGKILLRLYEDTGEEKYWIAAGHLREQLRQHPKLEAGPYWHKKRYPFQLWLDGVYMAMPFLAEYALMTQDDAAIEQVIHEFEVARQFMRDAESGLYYHAWDEAREQGWADPVTGLSSYFWGRGMGWYAMALADTLAILQGEPEERLEPLKAMAVEFATDILKYRSARGLWFQILDRGEQIGNYEESSVTAMFTYFLAKGANIGVLSDTFGDAALASYAAMLEHFVLVDKHEQHHFTQVCHVGGLGYGRDGSYAYYMSEPIMDNDPKGLGPYIMLGQQIESLRASLH</sequence>
<accession>F3KZ91</accession>
<dbReference type="InterPro" id="IPR052043">
    <property type="entry name" value="PolySaccharide_Degr_Enz"/>
</dbReference>
<keyword evidence="4" id="KW-1185">Reference proteome</keyword>
<dbReference type="STRING" id="2518989.IMCC3088_202"/>
<name>F3KZ91_9GAMM</name>
<dbReference type="OrthoDB" id="6381507at2"/>
<dbReference type="SUPFAM" id="SSF48208">
    <property type="entry name" value="Six-hairpin glycosidases"/>
    <property type="match status" value="1"/>
</dbReference>
<dbReference type="PANTHER" id="PTHR33886:SF8">
    <property type="entry name" value="UNSATURATED RHAMNOGALACTURONAN HYDROLASE (EUROFUNG)"/>
    <property type="match status" value="1"/>
</dbReference>
<dbReference type="InterPro" id="IPR012341">
    <property type="entry name" value="6hp_glycosidase-like_sf"/>
</dbReference>
<comment type="caution">
    <text evidence="3">The sequence shown here is derived from an EMBL/GenBank/DDBJ whole genome shotgun (WGS) entry which is preliminary data.</text>
</comment>
<dbReference type="eggNOG" id="COG4225">
    <property type="taxonomic scope" value="Bacteria"/>
</dbReference>
<protein>
    <submittedName>
        <fullName evidence="3">Glycosyl hydrolase, family 88</fullName>
    </submittedName>
</protein>
<dbReference type="InterPro" id="IPR032342">
    <property type="entry name" value="DUF4861"/>
</dbReference>
<proteinExistence type="predicted"/>
<gene>
    <name evidence="3" type="ORF">IMCC3088_202</name>
</gene>
<dbReference type="PANTHER" id="PTHR33886">
    <property type="entry name" value="UNSATURATED RHAMNOGALACTURONAN HYDROLASE (EUROFUNG)"/>
    <property type="match status" value="1"/>
</dbReference>
<keyword evidence="2" id="KW-0732">Signal</keyword>
<dbReference type="Pfam" id="PF16153">
    <property type="entry name" value="DUF4861"/>
    <property type="match status" value="1"/>
</dbReference>
<dbReference type="PROSITE" id="PS51257">
    <property type="entry name" value="PROKAR_LIPOPROTEIN"/>
    <property type="match status" value="1"/>
</dbReference>
<dbReference type="InterPro" id="IPR010905">
    <property type="entry name" value="Glyco_hydro_88"/>
</dbReference>
<evidence type="ECO:0000313" key="4">
    <source>
        <dbReference type="Proteomes" id="UP000005615"/>
    </source>
</evidence>
<evidence type="ECO:0000256" key="1">
    <source>
        <dbReference type="ARBA" id="ARBA00022801"/>
    </source>
</evidence>
<keyword evidence="1 3" id="KW-0378">Hydrolase</keyword>
<dbReference type="Proteomes" id="UP000005615">
    <property type="component" value="Unassembled WGS sequence"/>
</dbReference>
<dbReference type="AlphaFoldDB" id="F3KZ91"/>
<organism evidence="3 4">
    <name type="scientific">Aequoribacter fuscus</name>
    <dbReference type="NCBI Taxonomy" id="2518989"/>
    <lineage>
        <taxon>Bacteria</taxon>
        <taxon>Pseudomonadati</taxon>
        <taxon>Pseudomonadota</taxon>
        <taxon>Gammaproteobacteria</taxon>
        <taxon>Cellvibrionales</taxon>
        <taxon>Halieaceae</taxon>
        <taxon>Aequoribacter</taxon>
    </lineage>
</organism>
<dbReference type="InterPro" id="IPR008928">
    <property type="entry name" value="6-hairpin_glycosidase_sf"/>
</dbReference>
<feature type="signal peptide" evidence="2">
    <location>
        <begin position="1"/>
        <end position="23"/>
    </location>
</feature>
<evidence type="ECO:0000256" key="2">
    <source>
        <dbReference type="SAM" id="SignalP"/>
    </source>
</evidence>
<dbReference type="RefSeq" id="WP_009574731.1">
    <property type="nucleotide sequence ID" value="NZ_AEIG01000011.1"/>
</dbReference>
<reference evidence="3 4" key="1">
    <citation type="journal article" date="2011" name="J. Bacteriol.">
        <title>Genome sequence of strain IMCC3088, a proteorhodopsin-containing marine bacterium belonging to the OM60/NOR5 clade.</title>
        <authorList>
            <person name="Jang Y."/>
            <person name="Oh H.M."/>
            <person name="Kang I."/>
            <person name="Lee K."/>
            <person name="Yang S.J."/>
            <person name="Cho J.C."/>
        </authorList>
    </citation>
    <scope>NUCLEOTIDE SEQUENCE [LARGE SCALE GENOMIC DNA]</scope>
    <source>
        <strain evidence="3 4">IMCC3088</strain>
    </source>
</reference>
<dbReference type="Gene3D" id="1.50.10.10">
    <property type="match status" value="1"/>
</dbReference>
<evidence type="ECO:0000313" key="3">
    <source>
        <dbReference type="EMBL" id="EGG30578.1"/>
    </source>
</evidence>
<feature type="chain" id="PRO_5003302212" evidence="2">
    <location>
        <begin position="24"/>
        <end position="803"/>
    </location>
</feature>
<dbReference type="GO" id="GO:0016787">
    <property type="term" value="F:hydrolase activity"/>
    <property type="evidence" value="ECO:0007669"/>
    <property type="project" value="UniProtKB-KW"/>
</dbReference>
<dbReference type="GO" id="GO:0005975">
    <property type="term" value="P:carbohydrate metabolic process"/>
    <property type="evidence" value="ECO:0007669"/>
    <property type="project" value="InterPro"/>
</dbReference>